<feature type="compositionally biased region" description="Polar residues" evidence="1">
    <location>
        <begin position="1"/>
        <end position="10"/>
    </location>
</feature>
<protein>
    <submittedName>
        <fullName evidence="3">Uncharacterized protein</fullName>
    </submittedName>
</protein>
<feature type="transmembrane region" description="Helical" evidence="2">
    <location>
        <begin position="717"/>
        <end position="733"/>
    </location>
</feature>
<dbReference type="EMBL" id="JAIFTL010000022">
    <property type="protein sequence ID" value="KAG9326297.1"/>
    <property type="molecule type" value="Genomic_DNA"/>
</dbReference>
<gene>
    <name evidence="3" type="ORF">KVV02_004034</name>
</gene>
<evidence type="ECO:0000256" key="2">
    <source>
        <dbReference type="SAM" id="Phobius"/>
    </source>
</evidence>
<name>A0A9P8A8H7_MORAP</name>
<feature type="region of interest" description="Disordered" evidence="1">
    <location>
        <begin position="558"/>
        <end position="632"/>
    </location>
</feature>
<keyword evidence="2" id="KW-1133">Transmembrane helix</keyword>
<evidence type="ECO:0000313" key="3">
    <source>
        <dbReference type="EMBL" id="KAG9326297.1"/>
    </source>
</evidence>
<dbReference type="InterPro" id="IPR040410">
    <property type="entry name" value="UPF0658_Golgi"/>
</dbReference>
<feature type="compositionally biased region" description="Low complexity" evidence="1">
    <location>
        <begin position="1000"/>
        <end position="1012"/>
    </location>
</feature>
<evidence type="ECO:0000256" key="1">
    <source>
        <dbReference type="SAM" id="MobiDB-lite"/>
    </source>
</evidence>
<feature type="transmembrane region" description="Helical" evidence="2">
    <location>
        <begin position="843"/>
        <end position="864"/>
    </location>
</feature>
<dbReference type="PANTHER" id="PTHR34391">
    <property type="entry name" value="UPF0658 GOLGI APPARATUS MEMBRANE PROTEIN C1952.10C-RELATED"/>
    <property type="match status" value="1"/>
</dbReference>
<feature type="compositionally biased region" description="Basic residues" evidence="1">
    <location>
        <begin position="57"/>
        <end position="67"/>
    </location>
</feature>
<feature type="compositionally biased region" description="Polar residues" evidence="1">
    <location>
        <begin position="102"/>
        <end position="115"/>
    </location>
</feature>
<dbReference type="Proteomes" id="UP000717515">
    <property type="component" value="Unassembled WGS sequence"/>
</dbReference>
<feature type="transmembrane region" description="Helical" evidence="2">
    <location>
        <begin position="688"/>
        <end position="710"/>
    </location>
</feature>
<comment type="caution">
    <text evidence="3">The sequence shown here is derived from an EMBL/GenBank/DDBJ whole genome shotgun (WGS) entry which is preliminary data.</text>
</comment>
<feature type="region of interest" description="Disordered" evidence="1">
    <location>
        <begin position="958"/>
        <end position="979"/>
    </location>
</feature>
<feature type="compositionally biased region" description="Pro residues" evidence="1">
    <location>
        <begin position="619"/>
        <end position="631"/>
    </location>
</feature>
<feature type="region of interest" description="Disordered" evidence="1">
    <location>
        <begin position="387"/>
        <end position="413"/>
    </location>
</feature>
<feature type="transmembrane region" description="Helical" evidence="2">
    <location>
        <begin position="800"/>
        <end position="823"/>
    </location>
</feature>
<keyword evidence="2" id="KW-0472">Membrane</keyword>
<dbReference type="AlphaFoldDB" id="A0A9P8A8H7"/>
<reference evidence="3" key="1">
    <citation type="submission" date="2021-07" db="EMBL/GenBank/DDBJ databases">
        <title>Draft genome of Mortierella alpina, strain LL118, isolated from an aspen leaf litter sample.</title>
        <authorList>
            <person name="Yang S."/>
            <person name="Vinatzer B.A."/>
        </authorList>
    </citation>
    <scope>NUCLEOTIDE SEQUENCE</scope>
    <source>
        <strain evidence="3">LL118</strain>
    </source>
</reference>
<dbReference type="PANTHER" id="PTHR34391:SF1">
    <property type="entry name" value="UPF0658 GOLGI APPARATUS MEMBRANE PROTEIN C1952.10C-RELATED"/>
    <property type="match status" value="1"/>
</dbReference>
<sequence length="1034" mass="113769">MEAAQHSTHVPSFPSKLRWRPYANGSSLKSKKAKKEEQQQQQRPNSTAAQDVNAKAVAHRIRAKTPHRSPVEVQLQWEEAETIESMSHGGHPHTQHPPRQLQPHSSKDSPNQNTTPLPSPPQLKSPPPGVALVDSEVDMGQCRATLPVLAGDDLLPLSSIASTRTCQLALNALLENHRESQRLAAQPALALTSVPAPLSMTSPPVYLAEMTLNPTALAMNTGYSDSSTAQRRKLSTTALLGMVSTQELLESCHYSDTDVSNGGYSTTTSTLTSPATTHRSLSLQSSPVSKMVGFQGTQSVNSPMALTTAAFEMLVAQTPSLLAEGDISKQMLLHDYNQQRQDPLVLDSSPTLSDASTTSNPFLEFLQDLRTPFTYFSSHSDPLISGTHSSPWPSLFPKSSESSPIAETSPQRVEKMTQTESLDEDGLTATAAAVRGVPKDIMATPSKFSTPKEEQDPEWLAFLDEASPLFSNADETEVSDTSMMDFAAVPTEPHQTQSPKIGTKQDDVGLWNWTESVFKPQTSTVIKGHSGFAVNGGAFGSMGSLGTGGMVRSLRGSSYQQRSGYHTKAASSSRIKELASSTESLDRESVKMAKNIKQEEDPLKKVSGGEDEALKRELQPPPPPPPPPLPSQIPKSAWPRATLLLVTLESIIGLVLVSLVLQEHILRYELLLPACYLVRCNSLSTPNVIYPILYLMAIVSLFTLCVDAMYHRNQIQVVAFTFFNFLCFSYGIIQTINDWHAVGSGGPLKAYNVATTVTLGVCTVFLVYATCKLSKVFGWEMYRFLGADLRMRKMHKGYEILITLLKFDVFFFVAYAIQMFTLVDTTDKMVIATFKDGTTLARQQLLIGLAMPASIILLVLAFFGVRRENRIATIIVMVCLAAAEPYFIYQLVYLHLPQNRDRFINSVKYLTFFIAVTMVLVLMTLFNMVYCFRNFGKGLLISQKSKVSIKKRPFEIDEDPTESVPSMPVESKHGDDGATQNLMAYPALKKIQETYHIPPTTSGESSRTNSSSQGAQGHLPHRVERSYDDKMEIE</sequence>
<dbReference type="GO" id="GO:0005794">
    <property type="term" value="C:Golgi apparatus"/>
    <property type="evidence" value="ECO:0007669"/>
    <property type="project" value="TreeGrafter"/>
</dbReference>
<feature type="transmembrane region" description="Helical" evidence="2">
    <location>
        <begin position="871"/>
        <end position="889"/>
    </location>
</feature>
<feature type="region of interest" description="Disordered" evidence="1">
    <location>
        <begin position="1"/>
        <end position="73"/>
    </location>
</feature>
<feature type="transmembrane region" description="Helical" evidence="2">
    <location>
        <begin position="753"/>
        <end position="771"/>
    </location>
</feature>
<feature type="compositionally biased region" description="Pro residues" evidence="1">
    <location>
        <begin position="117"/>
        <end position="129"/>
    </location>
</feature>
<accession>A0A9P8A8H7</accession>
<organism evidence="3 4">
    <name type="scientific">Mortierella alpina</name>
    <name type="common">Oleaginous fungus</name>
    <name type="synonym">Mortierella renispora</name>
    <dbReference type="NCBI Taxonomy" id="64518"/>
    <lineage>
        <taxon>Eukaryota</taxon>
        <taxon>Fungi</taxon>
        <taxon>Fungi incertae sedis</taxon>
        <taxon>Mucoromycota</taxon>
        <taxon>Mortierellomycotina</taxon>
        <taxon>Mortierellomycetes</taxon>
        <taxon>Mortierellales</taxon>
        <taxon>Mortierellaceae</taxon>
        <taxon>Mortierella</taxon>
    </lineage>
</organism>
<keyword evidence="2" id="KW-0812">Transmembrane</keyword>
<proteinExistence type="predicted"/>
<feature type="region of interest" description="Disordered" evidence="1">
    <location>
        <begin position="86"/>
        <end position="133"/>
    </location>
</feature>
<feature type="compositionally biased region" description="Polar residues" evidence="1">
    <location>
        <begin position="387"/>
        <end position="411"/>
    </location>
</feature>
<feature type="compositionally biased region" description="Polar residues" evidence="1">
    <location>
        <begin position="558"/>
        <end position="583"/>
    </location>
</feature>
<feature type="region of interest" description="Disordered" evidence="1">
    <location>
        <begin position="996"/>
        <end position="1034"/>
    </location>
</feature>
<feature type="transmembrane region" description="Helical" evidence="2">
    <location>
        <begin position="909"/>
        <end position="932"/>
    </location>
</feature>
<feature type="compositionally biased region" description="Basic and acidic residues" evidence="1">
    <location>
        <begin position="1021"/>
        <end position="1034"/>
    </location>
</feature>
<evidence type="ECO:0000313" key="4">
    <source>
        <dbReference type="Proteomes" id="UP000717515"/>
    </source>
</evidence>
<feature type="compositionally biased region" description="Basic and acidic residues" evidence="1">
    <location>
        <begin position="584"/>
        <end position="618"/>
    </location>
</feature>